<dbReference type="EMBL" id="KN838553">
    <property type="protein sequence ID" value="KIK06348.1"/>
    <property type="molecule type" value="Genomic_DNA"/>
</dbReference>
<proteinExistence type="predicted"/>
<accession>A0A0C9YDS8</accession>
<dbReference type="Proteomes" id="UP000054477">
    <property type="component" value="Unassembled WGS sequence"/>
</dbReference>
<evidence type="ECO:0000313" key="2">
    <source>
        <dbReference type="Proteomes" id="UP000054477"/>
    </source>
</evidence>
<dbReference type="AlphaFoldDB" id="A0A0C9YDS8"/>
<organism evidence="1 2">
    <name type="scientific">Laccaria amethystina LaAM-08-1</name>
    <dbReference type="NCBI Taxonomy" id="1095629"/>
    <lineage>
        <taxon>Eukaryota</taxon>
        <taxon>Fungi</taxon>
        <taxon>Dikarya</taxon>
        <taxon>Basidiomycota</taxon>
        <taxon>Agaricomycotina</taxon>
        <taxon>Agaricomycetes</taxon>
        <taxon>Agaricomycetidae</taxon>
        <taxon>Agaricales</taxon>
        <taxon>Agaricineae</taxon>
        <taxon>Hydnangiaceae</taxon>
        <taxon>Laccaria</taxon>
    </lineage>
</organism>
<evidence type="ECO:0000313" key="1">
    <source>
        <dbReference type="EMBL" id="KIK06348.1"/>
    </source>
</evidence>
<name>A0A0C9YDS8_9AGAR</name>
<reference evidence="2" key="2">
    <citation type="submission" date="2015-01" db="EMBL/GenBank/DDBJ databases">
        <title>Evolutionary Origins and Diversification of the Mycorrhizal Mutualists.</title>
        <authorList>
            <consortium name="DOE Joint Genome Institute"/>
            <consortium name="Mycorrhizal Genomics Consortium"/>
            <person name="Kohler A."/>
            <person name="Kuo A."/>
            <person name="Nagy L.G."/>
            <person name="Floudas D."/>
            <person name="Copeland A."/>
            <person name="Barry K.W."/>
            <person name="Cichocki N."/>
            <person name="Veneault-Fourrey C."/>
            <person name="LaButti K."/>
            <person name="Lindquist E.A."/>
            <person name="Lipzen A."/>
            <person name="Lundell T."/>
            <person name="Morin E."/>
            <person name="Murat C."/>
            <person name="Riley R."/>
            <person name="Ohm R."/>
            <person name="Sun H."/>
            <person name="Tunlid A."/>
            <person name="Henrissat B."/>
            <person name="Grigoriev I.V."/>
            <person name="Hibbett D.S."/>
            <person name="Martin F."/>
        </authorList>
    </citation>
    <scope>NUCLEOTIDE SEQUENCE [LARGE SCALE GENOMIC DNA]</scope>
    <source>
        <strain evidence="2">LaAM-08-1</strain>
    </source>
</reference>
<reference evidence="1 2" key="1">
    <citation type="submission" date="2014-04" db="EMBL/GenBank/DDBJ databases">
        <authorList>
            <consortium name="DOE Joint Genome Institute"/>
            <person name="Kuo A."/>
            <person name="Kohler A."/>
            <person name="Nagy L.G."/>
            <person name="Floudas D."/>
            <person name="Copeland A."/>
            <person name="Barry K.W."/>
            <person name="Cichocki N."/>
            <person name="Veneault-Fourrey C."/>
            <person name="LaButti K."/>
            <person name="Lindquist E.A."/>
            <person name="Lipzen A."/>
            <person name="Lundell T."/>
            <person name="Morin E."/>
            <person name="Murat C."/>
            <person name="Sun H."/>
            <person name="Tunlid A."/>
            <person name="Henrissat B."/>
            <person name="Grigoriev I.V."/>
            <person name="Hibbett D.S."/>
            <person name="Martin F."/>
            <person name="Nordberg H.P."/>
            <person name="Cantor M.N."/>
            <person name="Hua S.X."/>
        </authorList>
    </citation>
    <scope>NUCLEOTIDE SEQUENCE [LARGE SCALE GENOMIC DNA]</scope>
    <source>
        <strain evidence="1 2">LaAM-08-1</strain>
    </source>
</reference>
<gene>
    <name evidence="1" type="ORF">K443DRAFT_674333</name>
</gene>
<keyword evidence="2" id="KW-1185">Reference proteome</keyword>
<protein>
    <submittedName>
        <fullName evidence="1">Uncharacterized protein</fullName>
    </submittedName>
</protein>
<sequence>MVAARSDLGYVHKHLVILTRLTVLPTVQVPLTHAIVTRSGLRATPKLPPIYFRKEVRGMVVMQKKS</sequence>
<dbReference type="HOGENOM" id="CLU_2831551_0_0_1"/>